<dbReference type="AlphaFoldDB" id="A0A075MSQ7"/>
<sequence length="585" mass="64716">MLDNNNNNNNNNHKAQKHSPDLEILKQQYLLALQPPSMSKIQKDLQASAVEIDGSRRYLAATGGGAMASQILPEPAHYIPIDSTGVGCFPWYWQLPDGFNKLTYDYLDNVVRTTEQGLLALSPSFSTRYLDLLNTIDYVWSTKEVKELEGLIGEIHSLEQEIVSKYEDDGDNNSNNSGGGFGEIIYEAELEEAAKEMRLPVMTKIAYVLNYKLGYVWSGRRSQKLAPMNSKDLYETTDLSPLFLQAPPRALDIFSKPLANLFQLYRKWASTLGCLCEKSSLVQLALQNNCRPKLGNGGIVIVHPDGNKSISVGYRVLQPVNQVAKSLNDPANTLEMQISVEELNAEGGEVKVSVNKKPPLIVPGPIMQLEFREHNRIYHTFSFDGTCSQAIIKKTFFGPTVIDVQPFVFKPESQSGWLYLEPIRKAVENLKAGDDDDNDNDNDKEGYRFVLPPACDFNPGGDFGLIGSLFVCREITIEIMYPQGDLKSLSSSFPTDAAAALNVNLFGDIRIGSRGRRPLVARLSKDEQTGAPTIILALAPETVPVPLAEQLAYVIGGRVFYPGAFSAARCRKSMQDQMSPSSSSQ</sequence>
<proteinExistence type="predicted"/>
<organism evidence="1 2">
    <name type="scientific">Candidatus Nitrososphaera evergladensis SR1</name>
    <dbReference type="NCBI Taxonomy" id="1459636"/>
    <lineage>
        <taxon>Archaea</taxon>
        <taxon>Nitrososphaerota</taxon>
        <taxon>Nitrososphaeria</taxon>
        <taxon>Nitrososphaerales</taxon>
        <taxon>Nitrososphaeraceae</taxon>
        <taxon>Nitrososphaera</taxon>
    </lineage>
</organism>
<accession>A0A075MSQ7</accession>
<evidence type="ECO:0000313" key="1">
    <source>
        <dbReference type="EMBL" id="AIF82384.1"/>
    </source>
</evidence>
<name>A0A075MSQ7_9ARCH</name>
<dbReference type="KEGG" id="nev:NTE_00302"/>
<dbReference type="Proteomes" id="UP000028194">
    <property type="component" value="Chromosome"/>
</dbReference>
<reference evidence="1 2" key="1">
    <citation type="journal article" date="2014" name="PLoS ONE">
        <title>Genome Sequence of Candidatus Nitrososphaera evergladensis from Group I.1b Enriched from Everglades Soil Reveals Novel Genomic Features of the Ammonia-Oxidizing Archaea.</title>
        <authorList>
            <person name="Zhalnina K.V."/>
            <person name="Dias R."/>
            <person name="Leonard M.T."/>
            <person name="Dorr de Quadros P."/>
            <person name="Camargo F.A."/>
            <person name="Drew J.C."/>
            <person name="Farmerie W.G."/>
            <person name="Daroub S.H."/>
            <person name="Triplett E.W."/>
        </authorList>
    </citation>
    <scope>NUCLEOTIDE SEQUENCE [LARGE SCALE GENOMIC DNA]</scope>
    <source>
        <strain evidence="1 2">SR1</strain>
    </source>
</reference>
<dbReference type="EMBL" id="CP007174">
    <property type="protein sequence ID" value="AIF82384.1"/>
    <property type="molecule type" value="Genomic_DNA"/>
</dbReference>
<keyword evidence="2" id="KW-1185">Reference proteome</keyword>
<dbReference type="HOGENOM" id="CLU_533833_0_0_2"/>
<evidence type="ECO:0000313" key="2">
    <source>
        <dbReference type="Proteomes" id="UP000028194"/>
    </source>
</evidence>
<protein>
    <submittedName>
        <fullName evidence="1">Uncharacterized protein</fullName>
    </submittedName>
</protein>
<gene>
    <name evidence="1" type="ORF">NTE_00302</name>
</gene>